<name>K0SGQ2_THAOC</name>
<reference evidence="1 2" key="1">
    <citation type="journal article" date="2012" name="Genome Biol.">
        <title>Genome and low-iron response of an oceanic diatom adapted to chronic iron limitation.</title>
        <authorList>
            <person name="Lommer M."/>
            <person name="Specht M."/>
            <person name="Roy A.S."/>
            <person name="Kraemer L."/>
            <person name="Andreson R."/>
            <person name="Gutowska M.A."/>
            <person name="Wolf J."/>
            <person name="Bergner S.V."/>
            <person name="Schilhabel M.B."/>
            <person name="Klostermeier U.C."/>
            <person name="Beiko R.G."/>
            <person name="Rosenstiel P."/>
            <person name="Hippler M."/>
            <person name="Laroche J."/>
        </authorList>
    </citation>
    <scope>NUCLEOTIDE SEQUENCE [LARGE SCALE GENOMIC DNA]</scope>
    <source>
        <strain evidence="1 2">CCMP1005</strain>
    </source>
</reference>
<accession>K0SGQ2</accession>
<evidence type="ECO:0000313" key="2">
    <source>
        <dbReference type="Proteomes" id="UP000266841"/>
    </source>
</evidence>
<sequence>MNARQKVRLHHGGNTAEVDFERRGGDPICGRQSTAYCSPQHRLRGVGACPYLKSASNWRQAMDESGWPVTQDVGGVVFYLASLISVAGLAQVATH</sequence>
<proteinExistence type="predicted"/>
<evidence type="ECO:0000313" key="1">
    <source>
        <dbReference type="EMBL" id="EJK65358.1"/>
    </source>
</evidence>
<gene>
    <name evidence="1" type="ORF">THAOC_13788</name>
</gene>
<organism evidence="1 2">
    <name type="scientific">Thalassiosira oceanica</name>
    <name type="common">Marine diatom</name>
    <dbReference type="NCBI Taxonomy" id="159749"/>
    <lineage>
        <taxon>Eukaryota</taxon>
        <taxon>Sar</taxon>
        <taxon>Stramenopiles</taxon>
        <taxon>Ochrophyta</taxon>
        <taxon>Bacillariophyta</taxon>
        <taxon>Coscinodiscophyceae</taxon>
        <taxon>Thalassiosirophycidae</taxon>
        <taxon>Thalassiosirales</taxon>
        <taxon>Thalassiosiraceae</taxon>
        <taxon>Thalassiosira</taxon>
    </lineage>
</organism>
<dbReference type="Proteomes" id="UP000266841">
    <property type="component" value="Unassembled WGS sequence"/>
</dbReference>
<dbReference type="AlphaFoldDB" id="K0SGQ2"/>
<comment type="caution">
    <text evidence="1">The sequence shown here is derived from an EMBL/GenBank/DDBJ whole genome shotgun (WGS) entry which is preliminary data.</text>
</comment>
<protein>
    <submittedName>
        <fullName evidence="1">Uncharacterized protein</fullName>
    </submittedName>
</protein>
<keyword evidence="2" id="KW-1185">Reference proteome</keyword>
<dbReference type="EMBL" id="AGNL01015943">
    <property type="protein sequence ID" value="EJK65358.1"/>
    <property type="molecule type" value="Genomic_DNA"/>
</dbReference>